<evidence type="ECO:0000313" key="2">
    <source>
        <dbReference type="Proteomes" id="UP001165289"/>
    </source>
</evidence>
<dbReference type="SUPFAM" id="SSF52540">
    <property type="entry name" value="P-loop containing nucleoside triphosphate hydrolases"/>
    <property type="match status" value="1"/>
</dbReference>
<evidence type="ECO:0000313" key="1">
    <source>
        <dbReference type="EMBL" id="KAI6647310.1"/>
    </source>
</evidence>
<protein>
    <submittedName>
        <fullName evidence="1">Leucine-rich repeat and guanylate kinase domain-containing protein isoform X2</fullName>
    </submittedName>
</protein>
<dbReference type="EMBL" id="JAKMXF010000343">
    <property type="protein sequence ID" value="KAI6647310.1"/>
    <property type="molecule type" value="Genomic_DNA"/>
</dbReference>
<dbReference type="Proteomes" id="UP001165289">
    <property type="component" value="Unassembled WGS sequence"/>
</dbReference>
<organism evidence="1 2">
    <name type="scientific">Oopsacas minuta</name>
    <dbReference type="NCBI Taxonomy" id="111878"/>
    <lineage>
        <taxon>Eukaryota</taxon>
        <taxon>Metazoa</taxon>
        <taxon>Porifera</taxon>
        <taxon>Hexactinellida</taxon>
        <taxon>Hexasterophora</taxon>
        <taxon>Lyssacinosida</taxon>
        <taxon>Leucopsacidae</taxon>
        <taxon>Oopsacas</taxon>
    </lineage>
</organism>
<sequence>MEYEGVLVLKRTHFEPRYVLILPYTERDHCSYMKAAKFYTEVQIQQSINRRKIYKNVNQDSPGFFDMIISCSSIEESYQQLKQLIIAYCGLSTQTSEAG</sequence>
<proteinExistence type="predicted"/>
<dbReference type="AlphaFoldDB" id="A0AAV7JEQ3"/>
<keyword evidence="1" id="KW-0808">Transferase</keyword>
<keyword evidence="1" id="KW-0418">Kinase</keyword>
<accession>A0AAV7JEQ3</accession>
<comment type="caution">
    <text evidence="1">The sequence shown here is derived from an EMBL/GenBank/DDBJ whole genome shotgun (WGS) entry which is preliminary data.</text>
</comment>
<keyword evidence="2" id="KW-1185">Reference proteome</keyword>
<dbReference type="GO" id="GO:0016301">
    <property type="term" value="F:kinase activity"/>
    <property type="evidence" value="ECO:0007669"/>
    <property type="project" value="UniProtKB-KW"/>
</dbReference>
<dbReference type="Gene3D" id="3.40.50.300">
    <property type="entry name" value="P-loop containing nucleotide triphosphate hydrolases"/>
    <property type="match status" value="1"/>
</dbReference>
<gene>
    <name evidence="1" type="ORF">LOD99_12307</name>
</gene>
<name>A0AAV7JEQ3_9METZ</name>
<dbReference type="InterPro" id="IPR027417">
    <property type="entry name" value="P-loop_NTPase"/>
</dbReference>
<reference evidence="1 2" key="1">
    <citation type="journal article" date="2023" name="BMC Biol.">
        <title>The compact genome of the sponge Oopsacas minuta (Hexactinellida) is lacking key metazoan core genes.</title>
        <authorList>
            <person name="Santini S."/>
            <person name="Schenkelaars Q."/>
            <person name="Jourda C."/>
            <person name="Duchesne M."/>
            <person name="Belahbib H."/>
            <person name="Rocher C."/>
            <person name="Selva M."/>
            <person name="Riesgo A."/>
            <person name="Vervoort M."/>
            <person name="Leys S.P."/>
            <person name="Kodjabachian L."/>
            <person name="Le Bivic A."/>
            <person name="Borchiellini C."/>
            <person name="Claverie J.M."/>
            <person name="Renard E."/>
        </authorList>
    </citation>
    <scope>NUCLEOTIDE SEQUENCE [LARGE SCALE GENOMIC DNA]</scope>
    <source>
        <strain evidence="1">SPO-2</strain>
    </source>
</reference>